<feature type="transmembrane region" description="Helical" evidence="6">
    <location>
        <begin position="233"/>
        <end position="254"/>
    </location>
</feature>
<dbReference type="PANTHER" id="PTHR23504:SF1">
    <property type="entry name" value="GH21943P-RELATED"/>
    <property type="match status" value="1"/>
</dbReference>
<proteinExistence type="predicted"/>
<feature type="transmembrane region" description="Helical" evidence="6">
    <location>
        <begin position="356"/>
        <end position="378"/>
    </location>
</feature>
<dbReference type="PANTHER" id="PTHR23504">
    <property type="entry name" value="MAJOR FACILITATOR SUPERFAMILY DOMAIN-CONTAINING PROTEIN 10"/>
    <property type="match status" value="1"/>
</dbReference>
<keyword evidence="2" id="KW-0813">Transport</keyword>
<feature type="transmembrane region" description="Helical" evidence="6">
    <location>
        <begin position="209"/>
        <end position="227"/>
    </location>
</feature>
<protein>
    <recommendedName>
        <fullName evidence="8">MFS general substrate transporter</fullName>
    </recommendedName>
</protein>
<reference evidence="7" key="1">
    <citation type="submission" date="2021-01" db="EMBL/GenBank/DDBJ databases">
        <authorList>
            <person name="Corre E."/>
            <person name="Pelletier E."/>
            <person name="Niang G."/>
            <person name="Scheremetjew M."/>
            <person name="Finn R."/>
            <person name="Kale V."/>
            <person name="Holt S."/>
            <person name="Cochrane G."/>
            <person name="Meng A."/>
            <person name="Brown T."/>
            <person name="Cohen L."/>
        </authorList>
    </citation>
    <scope>NUCLEOTIDE SEQUENCE</scope>
    <source>
        <strain evidence="7">CCMP1205</strain>
    </source>
</reference>
<dbReference type="GO" id="GO:0016020">
    <property type="term" value="C:membrane"/>
    <property type="evidence" value="ECO:0007669"/>
    <property type="project" value="UniProtKB-SubCell"/>
</dbReference>
<feature type="transmembrane region" description="Helical" evidence="6">
    <location>
        <begin position="415"/>
        <end position="441"/>
    </location>
</feature>
<feature type="transmembrane region" description="Helical" evidence="6">
    <location>
        <begin position="275"/>
        <end position="299"/>
    </location>
</feature>
<feature type="transmembrane region" description="Helical" evidence="6">
    <location>
        <begin position="63"/>
        <end position="81"/>
    </location>
</feature>
<evidence type="ECO:0000313" key="7">
    <source>
        <dbReference type="EMBL" id="CAD9714487.1"/>
    </source>
</evidence>
<keyword evidence="3 6" id="KW-0812">Transmembrane</keyword>
<feature type="transmembrane region" description="Helical" evidence="6">
    <location>
        <begin position="384"/>
        <end position="403"/>
    </location>
</feature>
<feature type="transmembrane region" description="Helical" evidence="6">
    <location>
        <begin position="121"/>
        <end position="137"/>
    </location>
</feature>
<keyword evidence="4 6" id="KW-1133">Transmembrane helix</keyword>
<evidence type="ECO:0000256" key="5">
    <source>
        <dbReference type="ARBA" id="ARBA00023136"/>
    </source>
</evidence>
<evidence type="ECO:0000256" key="2">
    <source>
        <dbReference type="ARBA" id="ARBA00022448"/>
    </source>
</evidence>
<feature type="transmembrane region" description="Helical" evidence="6">
    <location>
        <begin position="149"/>
        <end position="172"/>
    </location>
</feature>
<evidence type="ECO:0000256" key="4">
    <source>
        <dbReference type="ARBA" id="ARBA00022989"/>
    </source>
</evidence>
<dbReference type="GO" id="GO:0022857">
    <property type="term" value="F:transmembrane transporter activity"/>
    <property type="evidence" value="ECO:0007669"/>
    <property type="project" value="InterPro"/>
</dbReference>
<dbReference type="InterPro" id="IPR036259">
    <property type="entry name" value="MFS_trans_sf"/>
</dbReference>
<feature type="transmembrane region" description="Helical" evidence="6">
    <location>
        <begin position="178"/>
        <end position="197"/>
    </location>
</feature>
<evidence type="ECO:0008006" key="8">
    <source>
        <dbReference type="Google" id="ProtNLM"/>
    </source>
</evidence>
<gene>
    <name evidence="7" type="ORF">CPRI1469_LOCUS3340</name>
</gene>
<evidence type="ECO:0000256" key="3">
    <source>
        <dbReference type="ARBA" id="ARBA00022692"/>
    </source>
</evidence>
<sequence length="487" mass="53348">MMLRLKTLKRSWSTGRSWSWSWRDDEDVPREETYLLRSGKRYEEGEEEDEEREGLVRHMFSTGAWRVLPLLLLTGVGYSILLPELPSMCTNYFAKRDCSAAPMAEGCDDAHWRCVSFQSKWMFLNHSVFSFILAPLFGKLSDQVGRKLFLVLGTFISALPAVGFTFIAFDLADFSFCFPLISFGVALGSFNAILAYVSDCVQPRYRTEAISILLGEMLFGVIVGPHLSRLGTARTHGVVACVIFSLALVWSMFVPESLTREKRARKLRIAEPGSLKCVLSLFRSSTFLILASIACIGSMTSEGSQEIAAQFLQLVNGWSTGDQANLIEMIGVSGIVVQFALIPFLLSVVKKNESMIIVVTNLCLAALNVAICFCSGRSKWLALILQSLTFIGLVPFTISAGILSKAVSARHQGMVAGVIGGVRAQAYGLGPVIYASIFRVFTQTGSNLPYLPGASYLFSAVMMALCSLLALFLDSAGRIVVASDDDL</sequence>
<name>A0A7S2T114_9CHLO</name>
<accession>A0A7S2T114</accession>
<comment type="subcellular location">
    <subcellularLocation>
        <location evidence="1">Membrane</location>
        <topology evidence="1">Multi-pass membrane protein</topology>
    </subcellularLocation>
</comment>
<dbReference type="AlphaFoldDB" id="A0A7S2T114"/>
<feature type="transmembrane region" description="Helical" evidence="6">
    <location>
        <begin position="326"/>
        <end position="349"/>
    </location>
</feature>
<dbReference type="Pfam" id="PF07690">
    <property type="entry name" value="MFS_1"/>
    <property type="match status" value="1"/>
</dbReference>
<keyword evidence="5 6" id="KW-0472">Membrane</keyword>
<dbReference type="EMBL" id="HBHL01005110">
    <property type="protein sequence ID" value="CAD9714487.1"/>
    <property type="molecule type" value="Transcribed_RNA"/>
</dbReference>
<feature type="transmembrane region" description="Helical" evidence="6">
    <location>
        <begin position="453"/>
        <end position="473"/>
    </location>
</feature>
<dbReference type="SUPFAM" id="SSF103473">
    <property type="entry name" value="MFS general substrate transporter"/>
    <property type="match status" value="1"/>
</dbReference>
<organism evidence="7">
    <name type="scientific">Chloropicon primus</name>
    <dbReference type="NCBI Taxonomy" id="1764295"/>
    <lineage>
        <taxon>Eukaryota</taxon>
        <taxon>Viridiplantae</taxon>
        <taxon>Chlorophyta</taxon>
        <taxon>Chloropicophyceae</taxon>
        <taxon>Chloropicales</taxon>
        <taxon>Chloropicaceae</taxon>
        <taxon>Chloropicon</taxon>
    </lineage>
</organism>
<evidence type="ECO:0000256" key="1">
    <source>
        <dbReference type="ARBA" id="ARBA00004141"/>
    </source>
</evidence>
<evidence type="ECO:0000256" key="6">
    <source>
        <dbReference type="SAM" id="Phobius"/>
    </source>
</evidence>
<dbReference type="InterPro" id="IPR011701">
    <property type="entry name" value="MFS"/>
</dbReference>
<dbReference type="Gene3D" id="1.20.1250.20">
    <property type="entry name" value="MFS general substrate transporter like domains"/>
    <property type="match status" value="1"/>
</dbReference>